<evidence type="ECO:0000313" key="3">
    <source>
        <dbReference type="Proteomes" id="UP001296993"/>
    </source>
</evidence>
<dbReference type="CDD" id="cd01832">
    <property type="entry name" value="SGNH_hydrolase_like_1"/>
    <property type="match status" value="1"/>
</dbReference>
<reference evidence="2 3" key="1">
    <citation type="submission" date="2021-03" db="EMBL/GenBank/DDBJ databases">
        <title>Sequencing the genomes of 1000 actinobacteria strains.</title>
        <authorList>
            <person name="Klenk H.-P."/>
        </authorList>
    </citation>
    <scope>NUCLEOTIDE SEQUENCE [LARGE SCALE GENOMIC DNA]</scope>
    <source>
        <strain evidence="2 3">DSM 15797</strain>
    </source>
</reference>
<dbReference type="Proteomes" id="UP001296993">
    <property type="component" value="Unassembled WGS sequence"/>
</dbReference>
<gene>
    <name evidence="2" type="ORF">JOF47_001712</name>
</gene>
<dbReference type="RefSeq" id="WP_209997152.1">
    <property type="nucleotide sequence ID" value="NZ_BAAAJY010000019.1"/>
</dbReference>
<evidence type="ECO:0000259" key="1">
    <source>
        <dbReference type="Pfam" id="PF13472"/>
    </source>
</evidence>
<sequence>MGNVNPEPAGVHLTQSLEQHPWHRYVALGDSFTVGYGDPDPLSPGGYRGWADYVARELSRGQADFSYANLAIRGVKVRQVVEKQLAQAINLTPDLVTFQAGGNDLIRLDADPDKLAAAVEPAIEALCATGATVLIFVGPDSGPRTVLGHVRSKIALFNESLRAIATRNDAKVADLWALRDLSDPRTWDRDRLHLSPIGHQKVAALVLDSLNVPHSFEPFEFDPLPAQTWRQTKAGDLIWTKEYLVPWVLRGFTRHISVADPPAKRPSPGPVHGYGSA</sequence>
<proteinExistence type="predicted"/>
<dbReference type="InterPro" id="IPR036514">
    <property type="entry name" value="SGNH_hydro_sf"/>
</dbReference>
<dbReference type="Pfam" id="PF13472">
    <property type="entry name" value="Lipase_GDSL_2"/>
    <property type="match status" value="1"/>
</dbReference>
<name>A0ABS4XD46_9MICC</name>
<dbReference type="EMBL" id="JAGIOF010000001">
    <property type="protein sequence ID" value="MBP2386201.1"/>
    <property type="molecule type" value="Genomic_DNA"/>
</dbReference>
<accession>A0ABS4XD46</accession>
<dbReference type="PANTHER" id="PTHR43784">
    <property type="entry name" value="GDSL-LIKE LIPASE/ACYLHYDROLASE, PUTATIVE (AFU_ORTHOLOGUE AFUA_2G00820)-RELATED"/>
    <property type="match status" value="1"/>
</dbReference>
<keyword evidence="3" id="KW-1185">Reference proteome</keyword>
<dbReference type="InterPro" id="IPR053140">
    <property type="entry name" value="GDSL_Rv0518-like"/>
</dbReference>
<organism evidence="2 3">
    <name type="scientific">Paeniglutamicibacter kerguelensis</name>
    <dbReference type="NCBI Taxonomy" id="254788"/>
    <lineage>
        <taxon>Bacteria</taxon>
        <taxon>Bacillati</taxon>
        <taxon>Actinomycetota</taxon>
        <taxon>Actinomycetes</taxon>
        <taxon>Micrococcales</taxon>
        <taxon>Micrococcaceae</taxon>
        <taxon>Paeniglutamicibacter</taxon>
    </lineage>
</organism>
<comment type="caution">
    <text evidence="2">The sequence shown here is derived from an EMBL/GenBank/DDBJ whole genome shotgun (WGS) entry which is preliminary data.</text>
</comment>
<protein>
    <submittedName>
        <fullName evidence="2">Lysophospholipase L1-like esterase</fullName>
    </submittedName>
</protein>
<dbReference type="PANTHER" id="PTHR43784:SF2">
    <property type="entry name" value="GDSL-LIKE LIPASE_ACYLHYDROLASE, PUTATIVE (AFU_ORTHOLOGUE AFUA_2G00820)-RELATED"/>
    <property type="match status" value="1"/>
</dbReference>
<evidence type="ECO:0000313" key="2">
    <source>
        <dbReference type="EMBL" id="MBP2386201.1"/>
    </source>
</evidence>
<feature type="domain" description="SGNH hydrolase-type esterase" evidence="1">
    <location>
        <begin position="27"/>
        <end position="200"/>
    </location>
</feature>
<dbReference type="Gene3D" id="3.40.50.1110">
    <property type="entry name" value="SGNH hydrolase"/>
    <property type="match status" value="1"/>
</dbReference>
<dbReference type="InterPro" id="IPR013830">
    <property type="entry name" value="SGNH_hydro"/>
</dbReference>
<dbReference type="SUPFAM" id="SSF52266">
    <property type="entry name" value="SGNH hydrolase"/>
    <property type="match status" value="1"/>
</dbReference>